<reference evidence="1 2" key="1">
    <citation type="journal article" date="2018" name="Sci. Rep.">
        <title>Genomic signatures of local adaptation to the degree of environmental predictability in rotifers.</title>
        <authorList>
            <person name="Franch-Gras L."/>
            <person name="Hahn C."/>
            <person name="Garcia-Roger E.M."/>
            <person name="Carmona M.J."/>
            <person name="Serra M."/>
            <person name="Gomez A."/>
        </authorList>
    </citation>
    <scope>NUCLEOTIDE SEQUENCE [LARGE SCALE GENOMIC DNA]</scope>
    <source>
        <strain evidence="1">HYR1</strain>
    </source>
</reference>
<comment type="caution">
    <text evidence="1">The sequence shown here is derived from an EMBL/GenBank/DDBJ whole genome shotgun (WGS) entry which is preliminary data.</text>
</comment>
<evidence type="ECO:0000313" key="2">
    <source>
        <dbReference type="Proteomes" id="UP000276133"/>
    </source>
</evidence>
<evidence type="ECO:0000313" key="1">
    <source>
        <dbReference type="EMBL" id="RNA18411.1"/>
    </source>
</evidence>
<sequence>MLFKNSIEHIPCDLALGSMHILKQTLAKNLKSTTILKKINYFSSKLLFHSQDSFLFIQAIFNKLLNKKKKKTYKIFSIKFTIRSLIQLSLKNKQLLPKMAPGSVNIRPGTNA</sequence>
<dbReference type="Proteomes" id="UP000276133">
    <property type="component" value="Unassembled WGS sequence"/>
</dbReference>
<organism evidence="1 2">
    <name type="scientific">Brachionus plicatilis</name>
    <name type="common">Marine rotifer</name>
    <name type="synonym">Brachionus muelleri</name>
    <dbReference type="NCBI Taxonomy" id="10195"/>
    <lineage>
        <taxon>Eukaryota</taxon>
        <taxon>Metazoa</taxon>
        <taxon>Spiralia</taxon>
        <taxon>Gnathifera</taxon>
        <taxon>Rotifera</taxon>
        <taxon>Eurotatoria</taxon>
        <taxon>Monogononta</taxon>
        <taxon>Pseudotrocha</taxon>
        <taxon>Ploima</taxon>
        <taxon>Brachionidae</taxon>
        <taxon>Brachionus</taxon>
    </lineage>
</organism>
<keyword evidence="2" id="KW-1185">Reference proteome</keyword>
<protein>
    <submittedName>
        <fullName evidence="1">Uncharacterized protein</fullName>
    </submittedName>
</protein>
<dbReference type="AlphaFoldDB" id="A0A3M7R4U9"/>
<accession>A0A3M7R4U9</accession>
<gene>
    <name evidence="1" type="ORF">BpHYR1_013923</name>
</gene>
<dbReference type="EMBL" id="REGN01004248">
    <property type="protein sequence ID" value="RNA18411.1"/>
    <property type="molecule type" value="Genomic_DNA"/>
</dbReference>
<name>A0A3M7R4U9_BRAPC</name>
<proteinExistence type="predicted"/>